<sequence>MDRYAGGTPQNVVRHLIVTESRTLLAFVSPHAIPSSMVAYDPVPPFKSLSSYDERYFDVIAGDHRRNAGHGFGRSHGQGGQWGREDEIEMAQRIVQEMLMAEIQRGREIPGAFRPEDEHDDTQDGGPEAEEDEPHSDDGDDIPEQDRTRDDVGLEMQHVGGLLQTVYGLLWGRREASAR</sequence>
<comment type="caution">
    <text evidence="2">The sequence shown here is derived from an EMBL/GenBank/DDBJ whole genome shotgun (WGS) entry which is preliminary data.</text>
</comment>
<dbReference type="AlphaFoldDB" id="A0A9P6ALW2"/>
<gene>
    <name evidence="2" type="ORF">BS47DRAFT_339216</name>
</gene>
<name>A0A9P6ALW2_9AGAM</name>
<evidence type="ECO:0000256" key="1">
    <source>
        <dbReference type="SAM" id="MobiDB-lite"/>
    </source>
</evidence>
<feature type="region of interest" description="Disordered" evidence="1">
    <location>
        <begin position="108"/>
        <end position="156"/>
    </location>
</feature>
<dbReference type="EMBL" id="MU129088">
    <property type="protein sequence ID" value="KAF9507196.1"/>
    <property type="molecule type" value="Genomic_DNA"/>
</dbReference>
<reference evidence="2" key="1">
    <citation type="journal article" date="2020" name="Nat. Commun.">
        <title>Large-scale genome sequencing of mycorrhizal fungi provides insights into the early evolution of symbiotic traits.</title>
        <authorList>
            <person name="Miyauchi S."/>
            <person name="Kiss E."/>
            <person name="Kuo A."/>
            <person name="Drula E."/>
            <person name="Kohler A."/>
            <person name="Sanchez-Garcia M."/>
            <person name="Morin E."/>
            <person name="Andreopoulos B."/>
            <person name="Barry K.W."/>
            <person name="Bonito G."/>
            <person name="Buee M."/>
            <person name="Carver A."/>
            <person name="Chen C."/>
            <person name="Cichocki N."/>
            <person name="Clum A."/>
            <person name="Culley D."/>
            <person name="Crous P.W."/>
            <person name="Fauchery L."/>
            <person name="Girlanda M."/>
            <person name="Hayes R.D."/>
            <person name="Keri Z."/>
            <person name="LaButti K."/>
            <person name="Lipzen A."/>
            <person name="Lombard V."/>
            <person name="Magnuson J."/>
            <person name="Maillard F."/>
            <person name="Murat C."/>
            <person name="Nolan M."/>
            <person name="Ohm R.A."/>
            <person name="Pangilinan J."/>
            <person name="Pereira M.F."/>
            <person name="Perotto S."/>
            <person name="Peter M."/>
            <person name="Pfister S."/>
            <person name="Riley R."/>
            <person name="Sitrit Y."/>
            <person name="Stielow J.B."/>
            <person name="Szollosi G."/>
            <person name="Zifcakova L."/>
            <person name="Stursova M."/>
            <person name="Spatafora J.W."/>
            <person name="Tedersoo L."/>
            <person name="Vaario L.M."/>
            <person name="Yamada A."/>
            <person name="Yan M."/>
            <person name="Wang P."/>
            <person name="Xu J."/>
            <person name="Bruns T."/>
            <person name="Baldrian P."/>
            <person name="Vilgalys R."/>
            <person name="Dunand C."/>
            <person name="Henrissat B."/>
            <person name="Grigoriev I.V."/>
            <person name="Hibbett D."/>
            <person name="Nagy L.G."/>
            <person name="Martin F.M."/>
        </authorList>
    </citation>
    <scope>NUCLEOTIDE SEQUENCE</scope>
    <source>
        <strain evidence="2">UP504</strain>
    </source>
</reference>
<feature type="compositionally biased region" description="Acidic residues" evidence="1">
    <location>
        <begin position="118"/>
        <end position="143"/>
    </location>
</feature>
<evidence type="ECO:0000313" key="2">
    <source>
        <dbReference type="EMBL" id="KAF9507196.1"/>
    </source>
</evidence>
<dbReference type="Proteomes" id="UP000886523">
    <property type="component" value="Unassembled WGS sequence"/>
</dbReference>
<protein>
    <submittedName>
        <fullName evidence="2">Uncharacterized protein</fullName>
    </submittedName>
</protein>
<proteinExistence type="predicted"/>
<keyword evidence="3" id="KW-1185">Reference proteome</keyword>
<evidence type="ECO:0000313" key="3">
    <source>
        <dbReference type="Proteomes" id="UP000886523"/>
    </source>
</evidence>
<organism evidence="2 3">
    <name type="scientific">Hydnum rufescens UP504</name>
    <dbReference type="NCBI Taxonomy" id="1448309"/>
    <lineage>
        <taxon>Eukaryota</taxon>
        <taxon>Fungi</taxon>
        <taxon>Dikarya</taxon>
        <taxon>Basidiomycota</taxon>
        <taxon>Agaricomycotina</taxon>
        <taxon>Agaricomycetes</taxon>
        <taxon>Cantharellales</taxon>
        <taxon>Hydnaceae</taxon>
        <taxon>Hydnum</taxon>
    </lineage>
</organism>
<accession>A0A9P6ALW2</accession>